<dbReference type="Proteomes" id="UP001295444">
    <property type="component" value="Chromosome 02"/>
</dbReference>
<dbReference type="PRINTS" id="PR00398">
    <property type="entry name" value="STRDHORMONER"/>
</dbReference>
<dbReference type="GO" id="GO:0003714">
    <property type="term" value="F:transcription corepressor activity"/>
    <property type="evidence" value="ECO:0007669"/>
    <property type="project" value="TreeGrafter"/>
</dbReference>
<keyword evidence="8 11" id="KW-0675">Receptor</keyword>
<dbReference type="InterPro" id="IPR000536">
    <property type="entry name" value="Nucl_hrmn_rcpt_lig-bd"/>
</dbReference>
<keyword evidence="9" id="KW-0539">Nucleus</keyword>
<dbReference type="InterPro" id="IPR033544">
    <property type="entry name" value="NR0B1/2"/>
</dbReference>
<dbReference type="SUPFAM" id="SSF48508">
    <property type="entry name" value="Nuclear receptor ligand-binding domain"/>
    <property type="match status" value="1"/>
</dbReference>
<dbReference type="SMART" id="SM00430">
    <property type="entry name" value="HOLI"/>
    <property type="match status" value="1"/>
</dbReference>
<proteinExistence type="inferred from homology"/>
<organism evidence="11 12">
    <name type="scientific">Pelobates cultripes</name>
    <name type="common">Western spadefoot toad</name>
    <dbReference type="NCBI Taxonomy" id="61616"/>
    <lineage>
        <taxon>Eukaryota</taxon>
        <taxon>Metazoa</taxon>
        <taxon>Chordata</taxon>
        <taxon>Craniata</taxon>
        <taxon>Vertebrata</taxon>
        <taxon>Euteleostomi</taxon>
        <taxon>Amphibia</taxon>
        <taxon>Batrachia</taxon>
        <taxon>Anura</taxon>
        <taxon>Pelobatoidea</taxon>
        <taxon>Pelobatidae</taxon>
        <taxon>Pelobates</taxon>
    </lineage>
</organism>
<evidence type="ECO:0000259" key="10">
    <source>
        <dbReference type="PROSITE" id="PS51843"/>
    </source>
</evidence>
<keyword evidence="5" id="KW-0678">Repressor</keyword>
<evidence type="ECO:0000313" key="11">
    <source>
        <dbReference type="EMBL" id="CAH2249098.1"/>
    </source>
</evidence>
<dbReference type="InterPro" id="IPR001723">
    <property type="entry name" value="Nuclear_hrmn_rcpt"/>
</dbReference>
<sequence length="269" mass="30792">MACRSERLGSCQCNKNPVESILFRMLNTDTLQAHKNQHDNLNHICTMARGCPCEGNKKVLLKNPEVICKKASEVLLKTVAFIRNLPSFYQLPQEDQILLVHKCWAPLFVLGLAQEKVDFELQELTVPSLLKTILLNQPSTAGQVTMKSDAGVPLIEVQRIQMFLCKIWSLDICTKEYAYLKGMALFNPGIDGMRFPQYVQTLQLEAQRTLMEFTSMMHSTSYSRLMWILEALDILKSVDPKVITELFFRPISGEINLEELLLETLYIKY</sequence>
<evidence type="ECO:0000256" key="5">
    <source>
        <dbReference type="ARBA" id="ARBA00022491"/>
    </source>
</evidence>
<feature type="domain" description="NR LBD" evidence="10">
    <location>
        <begin position="17"/>
        <end position="268"/>
    </location>
</feature>
<keyword evidence="7" id="KW-0804">Transcription</keyword>
<evidence type="ECO:0000256" key="8">
    <source>
        <dbReference type="ARBA" id="ARBA00023170"/>
    </source>
</evidence>
<evidence type="ECO:0000256" key="2">
    <source>
        <dbReference type="ARBA" id="ARBA00004496"/>
    </source>
</evidence>
<dbReference type="PROSITE" id="PS51843">
    <property type="entry name" value="NR_LBD"/>
    <property type="match status" value="1"/>
</dbReference>
<evidence type="ECO:0000256" key="3">
    <source>
        <dbReference type="ARBA" id="ARBA00006647"/>
    </source>
</evidence>
<keyword evidence="6" id="KW-0805">Transcription regulation</keyword>
<dbReference type="GO" id="GO:0000122">
    <property type="term" value="P:negative regulation of transcription by RNA polymerase II"/>
    <property type="evidence" value="ECO:0007669"/>
    <property type="project" value="TreeGrafter"/>
</dbReference>
<dbReference type="AlphaFoldDB" id="A0AAD1RD44"/>
<evidence type="ECO:0000256" key="4">
    <source>
        <dbReference type="ARBA" id="ARBA00022490"/>
    </source>
</evidence>
<dbReference type="GO" id="GO:0005737">
    <property type="term" value="C:cytoplasm"/>
    <property type="evidence" value="ECO:0007669"/>
    <property type="project" value="UniProtKB-SubCell"/>
</dbReference>
<dbReference type="PANTHER" id="PTHR24081:SF11">
    <property type="entry name" value="NR LBD DOMAIN-CONTAINING PROTEIN"/>
    <property type="match status" value="1"/>
</dbReference>
<evidence type="ECO:0000256" key="6">
    <source>
        <dbReference type="ARBA" id="ARBA00023015"/>
    </source>
</evidence>
<keyword evidence="4" id="KW-0963">Cytoplasm</keyword>
<keyword evidence="12" id="KW-1185">Reference proteome</keyword>
<name>A0AAD1RD44_PELCU</name>
<accession>A0AAD1RD44</accession>
<reference evidence="11" key="1">
    <citation type="submission" date="2022-03" db="EMBL/GenBank/DDBJ databases">
        <authorList>
            <person name="Alioto T."/>
            <person name="Alioto T."/>
            <person name="Gomez Garrido J."/>
        </authorList>
    </citation>
    <scope>NUCLEOTIDE SEQUENCE</scope>
</reference>
<evidence type="ECO:0000256" key="1">
    <source>
        <dbReference type="ARBA" id="ARBA00004123"/>
    </source>
</evidence>
<evidence type="ECO:0000313" key="12">
    <source>
        <dbReference type="Proteomes" id="UP001295444"/>
    </source>
</evidence>
<evidence type="ECO:0000256" key="7">
    <source>
        <dbReference type="ARBA" id="ARBA00023163"/>
    </source>
</evidence>
<dbReference type="EMBL" id="OW240913">
    <property type="protein sequence ID" value="CAH2249098.1"/>
    <property type="molecule type" value="Genomic_DNA"/>
</dbReference>
<gene>
    <name evidence="11" type="ORF">PECUL_23A004163</name>
</gene>
<comment type="subcellular location">
    <subcellularLocation>
        <location evidence="2">Cytoplasm</location>
    </subcellularLocation>
    <subcellularLocation>
        <location evidence="1">Nucleus</location>
    </subcellularLocation>
</comment>
<dbReference type="Pfam" id="PF00104">
    <property type="entry name" value="Hormone_recep"/>
    <property type="match status" value="1"/>
</dbReference>
<dbReference type="GO" id="GO:0005634">
    <property type="term" value="C:nucleus"/>
    <property type="evidence" value="ECO:0007669"/>
    <property type="project" value="UniProtKB-SubCell"/>
</dbReference>
<comment type="similarity">
    <text evidence="3">Belongs to the nuclear hormone receptor family. NR0 subfamily.</text>
</comment>
<dbReference type="FunFam" id="1.10.565.10:FF:000031">
    <property type="entry name" value="Nuclear receptor subfamily 0 group B member 1"/>
    <property type="match status" value="1"/>
</dbReference>
<dbReference type="InterPro" id="IPR035500">
    <property type="entry name" value="NHR-like_dom_sf"/>
</dbReference>
<protein>
    <submittedName>
        <fullName evidence="11">Nuclear receptor subfamily 0 group B member 2-like</fullName>
    </submittedName>
</protein>
<dbReference type="PANTHER" id="PTHR24081">
    <property type="entry name" value="NUCLEAR RECEPTOR SUBFAMILY 0 GROUP B"/>
    <property type="match status" value="1"/>
</dbReference>
<dbReference type="Gene3D" id="1.10.565.10">
    <property type="entry name" value="Retinoid X Receptor"/>
    <property type="match status" value="1"/>
</dbReference>
<evidence type="ECO:0000256" key="9">
    <source>
        <dbReference type="ARBA" id="ARBA00023242"/>
    </source>
</evidence>